<evidence type="ECO:0000256" key="2">
    <source>
        <dbReference type="ARBA" id="ARBA00007579"/>
    </source>
</evidence>
<dbReference type="GO" id="GO:0008299">
    <property type="term" value="P:isoprenoid biosynthetic process"/>
    <property type="evidence" value="ECO:0007669"/>
    <property type="project" value="UniProtKB-KW"/>
</dbReference>
<dbReference type="SUPFAM" id="SSF55811">
    <property type="entry name" value="Nudix"/>
    <property type="match status" value="1"/>
</dbReference>
<evidence type="ECO:0000256" key="6">
    <source>
        <dbReference type="ARBA" id="ARBA00023229"/>
    </source>
</evidence>
<evidence type="ECO:0000256" key="3">
    <source>
        <dbReference type="ARBA" id="ARBA00012057"/>
    </source>
</evidence>
<dbReference type="InterPro" id="IPR015797">
    <property type="entry name" value="NUDIX_hydrolase-like_dom_sf"/>
</dbReference>
<dbReference type="InterPro" id="IPR011876">
    <property type="entry name" value="IsopentenylPP_isomerase_typ1"/>
</dbReference>
<dbReference type="AlphaFoldDB" id="A0A7S3PGS0"/>
<dbReference type="CDD" id="cd02885">
    <property type="entry name" value="NUDIX_IPP_Isomerase"/>
    <property type="match status" value="1"/>
</dbReference>
<dbReference type="PROSITE" id="PS00723">
    <property type="entry name" value="POLYPRENYL_SYNTHASE_1"/>
    <property type="match status" value="1"/>
</dbReference>
<dbReference type="GO" id="GO:0004659">
    <property type="term" value="F:prenyltransferase activity"/>
    <property type="evidence" value="ECO:0007669"/>
    <property type="project" value="InterPro"/>
</dbReference>
<dbReference type="SUPFAM" id="SSF48576">
    <property type="entry name" value="Terpenoid synthases"/>
    <property type="match status" value="1"/>
</dbReference>
<dbReference type="EC" id="5.3.3.2" evidence="3"/>
<dbReference type="EMBL" id="HBIN01008415">
    <property type="protein sequence ID" value="CAE0435965.1"/>
    <property type="molecule type" value="Transcribed_RNA"/>
</dbReference>
<dbReference type="GO" id="GO:0004452">
    <property type="term" value="F:isopentenyl-diphosphate delta-isomerase activity"/>
    <property type="evidence" value="ECO:0007669"/>
    <property type="project" value="UniProtKB-EC"/>
</dbReference>
<evidence type="ECO:0000256" key="4">
    <source>
        <dbReference type="ARBA" id="ARBA00022723"/>
    </source>
</evidence>
<accession>A0A7S3PGS0</accession>
<feature type="domain" description="Nudix hydrolase" evidence="8">
    <location>
        <begin position="38"/>
        <end position="181"/>
    </location>
</feature>
<dbReference type="SFLD" id="SFLDS00005">
    <property type="entry name" value="Isoprenoid_Synthase_Type_I"/>
    <property type="match status" value="1"/>
</dbReference>
<sequence>MDISTEGDVSWKTCVVVDEDDNVLRIGGLAECHTVPMTLHRAFSVFIFDKDGKLLLQQRAKTKYTFPLSWTNSICSHPRNLKKPLEEWVDIRLQDEFKGWKLDNVAHRLKPVGKLVYEARSDHKYGEKEIDTLYFLEVTEEEKRLIKTNPDEIEAVQWVSDNELNALFESDRTLITPWFRAIYNVLRPLYPTMKKFPAVAPNDDLPVHRVGDVSYAKANPDFDHLLQLPFSYLCSNSGKAIRTMLCQAYAEIDKSISPADTKTIAALVEKIHAASLLHDDIEDKSTSRRGAPCAHLIYGVARTINTGAYNYLDGALSLDKSMAHFDELTRYKMITSTLSMLCTLHRAQGADISWGENGNCPTREDYLEMIDGKTCALFQHCATLSGFCGSQDVAAKIAPQFGEFGRFFQIRDDFANLCDPVYWESKGFYEDGDEGKYGYPIILFFEAELVAADKKTWLREKLAKEEGMSLEEKLETYQMLYEAGVLQETRDLCLELQEKLKDNLCTASPTIEKIMLKLSVADVKSIEDVKSVLGLDGA</sequence>
<evidence type="ECO:0000256" key="1">
    <source>
        <dbReference type="ARBA" id="ARBA00004826"/>
    </source>
</evidence>
<keyword evidence="5" id="KW-0460">Magnesium</keyword>
<dbReference type="PANTHER" id="PTHR12001">
    <property type="entry name" value="GERANYLGERANYL PYROPHOSPHATE SYNTHASE"/>
    <property type="match status" value="1"/>
</dbReference>
<evidence type="ECO:0000313" key="9">
    <source>
        <dbReference type="EMBL" id="CAE0435965.1"/>
    </source>
</evidence>
<dbReference type="GO" id="GO:0046872">
    <property type="term" value="F:metal ion binding"/>
    <property type="evidence" value="ECO:0007669"/>
    <property type="project" value="UniProtKB-KW"/>
</dbReference>
<gene>
    <name evidence="9" type="ORF">ASTO00021_LOCUS6237</name>
</gene>
<evidence type="ECO:0000256" key="5">
    <source>
        <dbReference type="ARBA" id="ARBA00022842"/>
    </source>
</evidence>
<dbReference type="GO" id="GO:0050992">
    <property type="term" value="P:dimethylallyl diphosphate biosynthetic process"/>
    <property type="evidence" value="ECO:0007669"/>
    <property type="project" value="UniProtKB-UniPathway"/>
</dbReference>
<dbReference type="NCBIfam" id="TIGR02150">
    <property type="entry name" value="IPP_isom_1"/>
    <property type="match status" value="1"/>
</dbReference>
<dbReference type="InterPro" id="IPR008949">
    <property type="entry name" value="Isoprenoid_synthase_dom_sf"/>
</dbReference>
<dbReference type="InterPro" id="IPR000092">
    <property type="entry name" value="Polyprenyl_synt"/>
</dbReference>
<dbReference type="Gene3D" id="1.10.600.10">
    <property type="entry name" value="Farnesyl Diphosphate Synthase"/>
    <property type="match status" value="1"/>
</dbReference>
<dbReference type="PROSITE" id="PS00444">
    <property type="entry name" value="POLYPRENYL_SYNTHASE_2"/>
    <property type="match status" value="1"/>
</dbReference>
<dbReference type="PANTHER" id="PTHR12001:SF44">
    <property type="entry name" value="GERANYLGERANYL PYROPHOSPHATE SYNTHASE"/>
    <property type="match status" value="1"/>
</dbReference>
<evidence type="ECO:0000259" key="8">
    <source>
        <dbReference type="PROSITE" id="PS51462"/>
    </source>
</evidence>
<reference evidence="9" key="1">
    <citation type="submission" date="2021-01" db="EMBL/GenBank/DDBJ databases">
        <authorList>
            <person name="Corre E."/>
            <person name="Pelletier E."/>
            <person name="Niang G."/>
            <person name="Scheremetjew M."/>
            <person name="Finn R."/>
            <person name="Kale V."/>
            <person name="Holt S."/>
            <person name="Cochrane G."/>
            <person name="Meng A."/>
            <person name="Brown T."/>
            <person name="Cohen L."/>
        </authorList>
    </citation>
    <scope>NUCLEOTIDE SEQUENCE</scope>
    <source>
        <strain evidence="9">GSBS06</strain>
    </source>
</reference>
<dbReference type="Pfam" id="PF00348">
    <property type="entry name" value="polyprenyl_synt"/>
    <property type="match status" value="1"/>
</dbReference>
<name>A0A7S3PGS0_9STRA</name>
<keyword evidence="7" id="KW-0413">Isomerase</keyword>
<dbReference type="UniPathway" id="UPA00059">
    <property type="reaction ID" value="UER00104"/>
</dbReference>
<evidence type="ECO:0000256" key="7">
    <source>
        <dbReference type="ARBA" id="ARBA00023235"/>
    </source>
</evidence>
<comment type="similarity">
    <text evidence="2">Belongs to the IPP isomerase type 1 family.</text>
</comment>
<organism evidence="9">
    <name type="scientific">Aplanochytrium stocchinoi</name>
    <dbReference type="NCBI Taxonomy" id="215587"/>
    <lineage>
        <taxon>Eukaryota</taxon>
        <taxon>Sar</taxon>
        <taxon>Stramenopiles</taxon>
        <taxon>Bigyra</taxon>
        <taxon>Labyrinthulomycetes</taxon>
        <taxon>Thraustochytrida</taxon>
        <taxon>Thraustochytriidae</taxon>
        <taxon>Aplanochytrium</taxon>
    </lineage>
</organism>
<proteinExistence type="inferred from homology"/>
<dbReference type="PROSITE" id="PS51462">
    <property type="entry name" value="NUDIX"/>
    <property type="match status" value="1"/>
</dbReference>
<keyword evidence="4" id="KW-0479">Metal-binding</keyword>
<comment type="pathway">
    <text evidence="1">Isoprenoid biosynthesis; dimethylallyl diphosphate biosynthesis; dimethylallyl diphosphate from isopentenyl diphosphate: step 1/1.</text>
</comment>
<protein>
    <recommendedName>
        <fullName evidence="3">isopentenyl-diphosphate Delta-isomerase</fullName>
        <ecNumber evidence="3">5.3.3.2</ecNumber>
    </recommendedName>
</protein>
<dbReference type="Gene3D" id="3.90.79.10">
    <property type="entry name" value="Nucleoside Triphosphate Pyrophosphohydrolase"/>
    <property type="match status" value="1"/>
</dbReference>
<dbReference type="InterPro" id="IPR000086">
    <property type="entry name" value="NUDIX_hydrolase_dom"/>
</dbReference>
<keyword evidence="6" id="KW-0414">Isoprene biosynthesis</keyword>
<dbReference type="InterPro" id="IPR033749">
    <property type="entry name" value="Polyprenyl_synt_CS"/>
</dbReference>